<protein>
    <recommendedName>
        <fullName evidence="3">Nucleotidyltransferase family protein</fullName>
    </recommendedName>
</protein>
<proteinExistence type="predicted"/>
<sequence length="193" mass="20442">MVSAFDAAVKRAANDLDEVEARWAMIGGLAVAARSIPRFTKDVDFIVAVDDDAAAELVIHQLGARGYPPQGIVEHEYLERLSTVRLIADPLNVAVDLLFASSGIEAEIVAAATSIEILPDLRVPVASTGHLIALKVLARRGQDLTDLDALLAAAVEADIAQAREAVALIVARGFDRSQDVVGDLEQVIAARDA</sequence>
<reference evidence="1 2" key="1">
    <citation type="submission" date="2011-05" db="EMBL/GenBank/DDBJ databases">
        <title>Whole genome sequence of Microlunatus phosphovorus NM-1.</title>
        <authorList>
            <person name="Hosoyama A."/>
            <person name="Sasaki K."/>
            <person name="Harada T."/>
            <person name="Igarashi R."/>
            <person name="Kawakoshi A."/>
            <person name="Sasagawa M."/>
            <person name="Fukada J."/>
            <person name="Nakamura S."/>
            <person name="Katano Y."/>
            <person name="Hanada S."/>
            <person name="Kamagata Y."/>
            <person name="Nakamura N."/>
            <person name="Yamazaki S."/>
            <person name="Fujita N."/>
        </authorList>
    </citation>
    <scope>NUCLEOTIDE SEQUENCE [LARGE SCALE GENOMIC DNA]</scope>
    <source>
        <strain evidence="2">ATCC 700054 / DSM 10555 / JCM 9379 / NBRC 101784 / NCIMB 13414 / VKM Ac-1990 / NM-1</strain>
    </source>
</reference>
<dbReference type="InterPro" id="IPR043519">
    <property type="entry name" value="NT_sf"/>
</dbReference>
<evidence type="ECO:0000313" key="2">
    <source>
        <dbReference type="Proteomes" id="UP000007947"/>
    </source>
</evidence>
<dbReference type="EMBL" id="AP012204">
    <property type="protein sequence ID" value="BAK38139.1"/>
    <property type="molecule type" value="Genomic_DNA"/>
</dbReference>
<dbReference type="Pfam" id="PF08843">
    <property type="entry name" value="AbiEii"/>
    <property type="match status" value="1"/>
</dbReference>
<dbReference type="SUPFAM" id="SSF81301">
    <property type="entry name" value="Nucleotidyltransferase"/>
    <property type="match status" value="1"/>
</dbReference>
<accession>F5XHD1</accession>
<dbReference type="eggNOG" id="ENOG5032T4H">
    <property type="taxonomic scope" value="Bacteria"/>
</dbReference>
<evidence type="ECO:0008006" key="3">
    <source>
        <dbReference type="Google" id="ProtNLM"/>
    </source>
</evidence>
<dbReference type="RefSeq" id="WP_013865953.1">
    <property type="nucleotide sequence ID" value="NC_015635.1"/>
</dbReference>
<dbReference type="AlphaFoldDB" id="F5XHD1"/>
<dbReference type="InterPro" id="IPR014942">
    <property type="entry name" value="AbiEii"/>
</dbReference>
<organism evidence="1 2">
    <name type="scientific">Microlunatus phosphovorus (strain ATCC 700054 / DSM 10555 / JCM 9379 / NBRC 101784 / NCIMB 13414 / VKM Ac-1990 / NM-1)</name>
    <dbReference type="NCBI Taxonomy" id="1032480"/>
    <lineage>
        <taxon>Bacteria</taxon>
        <taxon>Bacillati</taxon>
        <taxon>Actinomycetota</taxon>
        <taxon>Actinomycetes</taxon>
        <taxon>Propionibacteriales</taxon>
        <taxon>Propionibacteriaceae</taxon>
        <taxon>Microlunatus</taxon>
    </lineage>
</organism>
<dbReference type="STRING" id="1032480.MLP_51250"/>
<dbReference type="HOGENOM" id="CLU_1407370_0_0_11"/>
<dbReference type="KEGG" id="mph:MLP_51250"/>
<keyword evidence="2" id="KW-1185">Reference proteome</keyword>
<evidence type="ECO:0000313" key="1">
    <source>
        <dbReference type="EMBL" id="BAK38139.1"/>
    </source>
</evidence>
<name>F5XHD1_MICPN</name>
<gene>
    <name evidence="1" type="ordered locus">MLP_51250</name>
</gene>
<dbReference type="Gene3D" id="3.30.460.40">
    <property type="match status" value="1"/>
</dbReference>
<dbReference type="Proteomes" id="UP000007947">
    <property type="component" value="Chromosome"/>
</dbReference>